<proteinExistence type="predicted"/>
<dbReference type="EMBL" id="MU856586">
    <property type="protein sequence ID" value="KAK3896500.1"/>
    <property type="molecule type" value="Genomic_DNA"/>
</dbReference>
<reference evidence="2" key="2">
    <citation type="submission" date="2023-05" db="EMBL/GenBank/DDBJ databases">
        <authorList>
            <consortium name="Lawrence Berkeley National Laboratory"/>
            <person name="Steindorff A."/>
            <person name="Hensen N."/>
            <person name="Bonometti L."/>
            <person name="Westerberg I."/>
            <person name="Brannstrom I.O."/>
            <person name="Guillou S."/>
            <person name="Cros-Aarteil S."/>
            <person name="Calhoun S."/>
            <person name="Haridas S."/>
            <person name="Kuo A."/>
            <person name="Mondo S."/>
            <person name="Pangilinan J."/>
            <person name="Riley R."/>
            <person name="Labutti K."/>
            <person name="Andreopoulos B."/>
            <person name="Lipzen A."/>
            <person name="Chen C."/>
            <person name="Yanf M."/>
            <person name="Daum C."/>
            <person name="Ng V."/>
            <person name="Clum A."/>
            <person name="Ohm R."/>
            <person name="Martin F."/>
            <person name="Silar P."/>
            <person name="Natvig D."/>
            <person name="Lalanne C."/>
            <person name="Gautier V."/>
            <person name="Ament-Velasquez S.L."/>
            <person name="Kruys A."/>
            <person name="Hutchinson M.I."/>
            <person name="Powell A.J."/>
            <person name="Barry K."/>
            <person name="Miller A.N."/>
            <person name="Grigoriev I.V."/>
            <person name="Debuchy R."/>
            <person name="Gladieux P."/>
            <person name="Thoren M.H."/>
            <person name="Johannesson H."/>
        </authorList>
    </citation>
    <scope>NUCLEOTIDE SEQUENCE</scope>
    <source>
        <strain evidence="2">CBS 103.79</strain>
    </source>
</reference>
<evidence type="ECO:0000256" key="1">
    <source>
        <dbReference type="SAM" id="MobiDB-lite"/>
    </source>
</evidence>
<dbReference type="Proteomes" id="UP001303889">
    <property type="component" value="Unassembled WGS sequence"/>
</dbReference>
<evidence type="ECO:0000313" key="2">
    <source>
        <dbReference type="EMBL" id="KAK3896500.1"/>
    </source>
</evidence>
<protein>
    <submittedName>
        <fullName evidence="2">Uncharacterized protein</fullName>
    </submittedName>
</protein>
<organism evidence="2 3">
    <name type="scientific">Staphylotrichum tortipilum</name>
    <dbReference type="NCBI Taxonomy" id="2831512"/>
    <lineage>
        <taxon>Eukaryota</taxon>
        <taxon>Fungi</taxon>
        <taxon>Dikarya</taxon>
        <taxon>Ascomycota</taxon>
        <taxon>Pezizomycotina</taxon>
        <taxon>Sordariomycetes</taxon>
        <taxon>Sordariomycetidae</taxon>
        <taxon>Sordariales</taxon>
        <taxon>Chaetomiaceae</taxon>
        <taxon>Staphylotrichum</taxon>
    </lineage>
</organism>
<evidence type="ECO:0000313" key="3">
    <source>
        <dbReference type="Proteomes" id="UP001303889"/>
    </source>
</evidence>
<gene>
    <name evidence="2" type="ORF">C8A05DRAFT_39959</name>
</gene>
<name>A0AAN6M8R1_9PEZI</name>
<comment type="caution">
    <text evidence="2">The sequence shown here is derived from an EMBL/GenBank/DDBJ whole genome shotgun (WGS) entry which is preliminary data.</text>
</comment>
<feature type="region of interest" description="Disordered" evidence="1">
    <location>
        <begin position="1"/>
        <end position="62"/>
    </location>
</feature>
<accession>A0AAN6M8R1</accession>
<keyword evidence="3" id="KW-1185">Reference proteome</keyword>
<dbReference type="AlphaFoldDB" id="A0AAN6M8R1"/>
<reference evidence="2" key="1">
    <citation type="journal article" date="2023" name="Mol. Phylogenet. Evol.">
        <title>Genome-scale phylogeny and comparative genomics of the fungal order Sordariales.</title>
        <authorList>
            <person name="Hensen N."/>
            <person name="Bonometti L."/>
            <person name="Westerberg I."/>
            <person name="Brannstrom I.O."/>
            <person name="Guillou S."/>
            <person name="Cros-Aarteil S."/>
            <person name="Calhoun S."/>
            <person name="Haridas S."/>
            <person name="Kuo A."/>
            <person name="Mondo S."/>
            <person name="Pangilinan J."/>
            <person name="Riley R."/>
            <person name="LaButti K."/>
            <person name="Andreopoulos B."/>
            <person name="Lipzen A."/>
            <person name="Chen C."/>
            <person name="Yan M."/>
            <person name="Daum C."/>
            <person name="Ng V."/>
            <person name="Clum A."/>
            <person name="Steindorff A."/>
            <person name="Ohm R.A."/>
            <person name="Martin F."/>
            <person name="Silar P."/>
            <person name="Natvig D.O."/>
            <person name="Lalanne C."/>
            <person name="Gautier V."/>
            <person name="Ament-Velasquez S.L."/>
            <person name="Kruys A."/>
            <person name="Hutchinson M.I."/>
            <person name="Powell A.J."/>
            <person name="Barry K."/>
            <person name="Miller A.N."/>
            <person name="Grigoriev I.V."/>
            <person name="Debuchy R."/>
            <person name="Gladieux P."/>
            <person name="Hiltunen Thoren M."/>
            <person name="Johannesson H."/>
        </authorList>
    </citation>
    <scope>NUCLEOTIDE SEQUENCE</scope>
    <source>
        <strain evidence="2">CBS 103.79</strain>
    </source>
</reference>
<sequence>MALNPPAPPVNTPSPYLDRDPIPQYRDNNNHAPARPHDSFRLPPLPWEIVTSSPRGTPPRRTALGAARAAGVHSVDGEEKEVMPGGGGEGEYIHRGLRRLVVNSTLELAGLRVADFGGLVRLDWYGQWDAMDWLDTLFLDLESYSLPRNRYLYNDDVSQLARSLKGKGLALLVIAELRSWSRYPGPDPIEIEEVEEALWDDLFREWVSRIPGDKVNW</sequence>
<feature type="compositionally biased region" description="Pro residues" evidence="1">
    <location>
        <begin position="1"/>
        <end position="12"/>
    </location>
</feature>